<feature type="transmembrane region" description="Helical" evidence="1">
    <location>
        <begin position="12"/>
        <end position="32"/>
    </location>
</feature>
<protein>
    <submittedName>
        <fullName evidence="3">Uncharacterized protein</fullName>
    </submittedName>
</protein>
<dbReference type="EMBL" id="ML979140">
    <property type="protein sequence ID" value="KAF1912304.1"/>
    <property type="molecule type" value="Genomic_DNA"/>
</dbReference>
<dbReference type="AlphaFoldDB" id="A0A6A5QCT0"/>
<name>A0A6A5QCT0_AMPQU</name>
<reference evidence="3" key="1">
    <citation type="journal article" date="2020" name="Stud. Mycol.">
        <title>101 Dothideomycetes genomes: a test case for predicting lifestyles and emergence of pathogens.</title>
        <authorList>
            <person name="Haridas S."/>
            <person name="Albert R."/>
            <person name="Binder M."/>
            <person name="Bloem J."/>
            <person name="Labutti K."/>
            <person name="Salamov A."/>
            <person name="Andreopoulos B."/>
            <person name="Baker S."/>
            <person name="Barry K."/>
            <person name="Bills G."/>
            <person name="Bluhm B."/>
            <person name="Cannon C."/>
            <person name="Castanera R."/>
            <person name="Culley D."/>
            <person name="Daum C."/>
            <person name="Ezra D."/>
            <person name="Gonzalez J."/>
            <person name="Henrissat B."/>
            <person name="Kuo A."/>
            <person name="Liang C."/>
            <person name="Lipzen A."/>
            <person name="Lutzoni F."/>
            <person name="Magnuson J."/>
            <person name="Mondo S."/>
            <person name="Nolan M."/>
            <person name="Ohm R."/>
            <person name="Pangilinan J."/>
            <person name="Park H.-J."/>
            <person name="Ramirez L."/>
            <person name="Alfaro M."/>
            <person name="Sun H."/>
            <person name="Tritt A."/>
            <person name="Yoshinaga Y."/>
            <person name="Zwiers L.-H."/>
            <person name="Turgeon B."/>
            <person name="Goodwin S."/>
            <person name="Spatafora J."/>
            <person name="Crous P."/>
            <person name="Grigoriev I."/>
        </authorList>
    </citation>
    <scope>NUCLEOTIDE SEQUENCE</scope>
    <source>
        <strain evidence="3">HMLAC05119</strain>
    </source>
</reference>
<feature type="chain" id="PRO_5025358054" evidence="2">
    <location>
        <begin position="22"/>
        <end position="52"/>
    </location>
</feature>
<keyword evidence="1" id="KW-1133">Transmembrane helix</keyword>
<keyword evidence="1" id="KW-0812">Transmembrane</keyword>
<evidence type="ECO:0000256" key="1">
    <source>
        <dbReference type="SAM" id="Phobius"/>
    </source>
</evidence>
<sequence length="52" mass="6105">MRCSLLRTLVHYFLHCTLVITQDFGVHCYAFFSHIFNSSLSFLDFYLSLLSP</sequence>
<evidence type="ECO:0000313" key="3">
    <source>
        <dbReference type="EMBL" id="KAF1912304.1"/>
    </source>
</evidence>
<accession>A0A6A5QCT0</accession>
<proteinExistence type="predicted"/>
<organism evidence="3 4">
    <name type="scientific">Ampelomyces quisqualis</name>
    <name type="common">Powdery mildew agent</name>
    <dbReference type="NCBI Taxonomy" id="50730"/>
    <lineage>
        <taxon>Eukaryota</taxon>
        <taxon>Fungi</taxon>
        <taxon>Dikarya</taxon>
        <taxon>Ascomycota</taxon>
        <taxon>Pezizomycotina</taxon>
        <taxon>Dothideomycetes</taxon>
        <taxon>Pleosporomycetidae</taxon>
        <taxon>Pleosporales</taxon>
        <taxon>Pleosporineae</taxon>
        <taxon>Phaeosphaeriaceae</taxon>
        <taxon>Ampelomyces</taxon>
    </lineage>
</organism>
<keyword evidence="1" id="KW-0472">Membrane</keyword>
<keyword evidence="4" id="KW-1185">Reference proteome</keyword>
<evidence type="ECO:0000256" key="2">
    <source>
        <dbReference type="SAM" id="SignalP"/>
    </source>
</evidence>
<gene>
    <name evidence="3" type="ORF">BDU57DRAFT_522505</name>
</gene>
<keyword evidence="2" id="KW-0732">Signal</keyword>
<dbReference type="Proteomes" id="UP000800096">
    <property type="component" value="Unassembled WGS sequence"/>
</dbReference>
<evidence type="ECO:0000313" key="4">
    <source>
        <dbReference type="Proteomes" id="UP000800096"/>
    </source>
</evidence>
<feature type="signal peptide" evidence="2">
    <location>
        <begin position="1"/>
        <end position="21"/>
    </location>
</feature>